<dbReference type="PROSITE" id="PS51257">
    <property type="entry name" value="PROKAR_LIPOPROTEIN"/>
    <property type="match status" value="1"/>
</dbReference>
<evidence type="ECO:0000313" key="3">
    <source>
        <dbReference type="EMBL" id="SHI99078.1"/>
    </source>
</evidence>
<sequence length="178" mass="20468">MKKTILCLSLIALSFTACKNEAKTDENKEEKVQVEEKEENTENLPLAFTSEKQYEIARLYLDLKEALTNEDSYASKKISEIIVIKFNDTKEEENKKIAQTIVDNEENIEAQREAFYQLSTNLAPAFEKNITGGKLYKQYCPMAFDGKGAFWFSSEKEIMNPYFGDKMLKCGEVQDIIK</sequence>
<evidence type="ECO:0000256" key="1">
    <source>
        <dbReference type="SAM" id="SignalP"/>
    </source>
</evidence>
<dbReference type="STRING" id="579105.SAMN04488096_106229"/>
<dbReference type="InterPro" id="IPR021782">
    <property type="entry name" value="DUF3347"/>
</dbReference>
<keyword evidence="4" id="KW-1185">Reference proteome</keyword>
<dbReference type="OrthoDB" id="5513217at2"/>
<reference evidence="3 4" key="1">
    <citation type="submission" date="2016-11" db="EMBL/GenBank/DDBJ databases">
        <authorList>
            <person name="Jaros S."/>
            <person name="Januszkiewicz K."/>
            <person name="Wedrychowicz H."/>
        </authorList>
    </citation>
    <scope>NUCLEOTIDE SEQUENCE [LARGE SCALE GENOMIC DNA]</scope>
    <source>
        <strain evidence="3 4">DSM 21425</strain>
    </source>
</reference>
<evidence type="ECO:0000313" key="4">
    <source>
        <dbReference type="Proteomes" id="UP000184225"/>
    </source>
</evidence>
<dbReference type="EMBL" id="FQYY01000006">
    <property type="protein sequence ID" value="SHI99078.1"/>
    <property type="molecule type" value="Genomic_DNA"/>
</dbReference>
<name>A0A1M6FMU8_9FLAO</name>
<organism evidence="3 4">
    <name type="scientific">Mesonia phycicola</name>
    <dbReference type="NCBI Taxonomy" id="579105"/>
    <lineage>
        <taxon>Bacteria</taxon>
        <taxon>Pseudomonadati</taxon>
        <taxon>Bacteroidota</taxon>
        <taxon>Flavobacteriia</taxon>
        <taxon>Flavobacteriales</taxon>
        <taxon>Flavobacteriaceae</taxon>
        <taxon>Mesonia</taxon>
    </lineage>
</organism>
<feature type="chain" id="PRO_5012229297" description="DUF3347 domain-containing protein" evidence="1">
    <location>
        <begin position="20"/>
        <end position="178"/>
    </location>
</feature>
<dbReference type="Proteomes" id="UP000184225">
    <property type="component" value="Unassembled WGS sequence"/>
</dbReference>
<dbReference type="AlphaFoldDB" id="A0A1M6FMU8"/>
<accession>A0A1M6FMU8</accession>
<keyword evidence="1" id="KW-0732">Signal</keyword>
<proteinExistence type="predicted"/>
<feature type="domain" description="DUF3347" evidence="2">
    <location>
        <begin position="58"/>
        <end position="127"/>
    </location>
</feature>
<dbReference type="Pfam" id="PF11827">
    <property type="entry name" value="DUF3347"/>
    <property type="match status" value="1"/>
</dbReference>
<feature type="signal peptide" evidence="1">
    <location>
        <begin position="1"/>
        <end position="19"/>
    </location>
</feature>
<protein>
    <recommendedName>
        <fullName evidence="2">DUF3347 domain-containing protein</fullName>
    </recommendedName>
</protein>
<evidence type="ECO:0000259" key="2">
    <source>
        <dbReference type="Pfam" id="PF11827"/>
    </source>
</evidence>
<gene>
    <name evidence="3" type="ORF">SAMN04488096_106229</name>
</gene>
<dbReference type="RefSeq" id="WP_073151686.1">
    <property type="nucleotide sequence ID" value="NZ_FQYY01000006.1"/>
</dbReference>